<dbReference type="GeneID" id="56586137"/>
<dbReference type="PANTHER" id="PTHR34478">
    <property type="entry name" value="PROTEIN LEMA"/>
    <property type="match status" value="1"/>
</dbReference>
<sequence length="196" mass="22500">MIISVIFLAIILALVIYIVSIYNNLVTLFNRAYNAFSQIDVQLKRRYDLIPNLVTIAQKYLSHEENTLIKVTMARNNALNASSNANLKNAKSLQDLSEAQNSLNSALSNFNMVLENYPNLKANENLTQLSKELTHTENKIAFARQAYNDSVMHYNTARESFPANLIVQYFPKFRENLIMLEFEDKQEISKTPKVNF</sequence>
<feature type="transmembrane region" description="Helical" evidence="7">
    <location>
        <begin position="6"/>
        <end position="29"/>
    </location>
</feature>
<keyword evidence="9" id="KW-1185">Reference proteome</keyword>
<evidence type="ECO:0000256" key="4">
    <source>
        <dbReference type="ARBA" id="ARBA00022989"/>
    </source>
</evidence>
<dbReference type="EMBL" id="CP053825">
    <property type="protein sequence ID" value="QKF79356.1"/>
    <property type="molecule type" value="Genomic_DNA"/>
</dbReference>
<gene>
    <name evidence="8" type="ORF">CARM_0403</name>
</gene>
<organism evidence="8 9">
    <name type="scientific">Campylobacter armoricus</name>
    <dbReference type="NCBI Taxonomy" id="2505970"/>
    <lineage>
        <taxon>Bacteria</taxon>
        <taxon>Pseudomonadati</taxon>
        <taxon>Campylobacterota</taxon>
        <taxon>Epsilonproteobacteria</taxon>
        <taxon>Campylobacterales</taxon>
        <taxon>Campylobacteraceae</taxon>
        <taxon>Campylobacter</taxon>
    </lineage>
</organism>
<keyword evidence="3 7" id="KW-0812">Transmembrane</keyword>
<evidence type="ECO:0000256" key="5">
    <source>
        <dbReference type="ARBA" id="ARBA00023136"/>
    </source>
</evidence>
<evidence type="ECO:0000313" key="9">
    <source>
        <dbReference type="Proteomes" id="UP000509246"/>
    </source>
</evidence>
<dbReference type="KEGG" id="carm:CARM_0403"/>
<name>A0A7L5HWE8_9BACT</name>
<proteinExistence type="inferred from homology"/>
<dbReference type="Gene3D" id="1.20.1440.20">
    <property type="entry name" value="LemA-like domain"/>
    <property type="match status" value="1"/>
</dbReference>
<evidence type="ECO:0000313" key="8">
    <source>
        <dbReference type="EMBL" id="QKF79356.1"/>
    </source>
</evidence>
<evidence type="ECO:0000256" key="1">
    <source>
        <dbReference type="ARBA" id="ARBA00004167"/>
    </source>
</evidence>
<feature type="coiled-coil region" evidence="6">
    <location>
        <begin position="119"/>
        <end position="146"/>
    </location>
</feature>
<dbReference type="RefSeq" id="WP_139424634.1">
    <property type="nucleotide sequence ID" value="NZ_CBCSFY010000003.1"/>
</dbReference>
<dbReference type="GO" id="GO:0016020">
    <property type="term" value="C:membrane"/>
    <property type="evidence" value="ECO:0007669"/>
    <property type="project" value="UniProtKB-SubCell"/>
</dbReference>
<dbReference type="SUPFAM" id="SSF140478">
    <property type="entry name" value="LemA-like"/>
    <property type="match status" value="1"/>
</dbReference>
<dbReference type="Proteomes" id="UP000509246">
    <property type="component" value="Chromosome"/>
</dbReference>
<accession>A0A7L5HWE8</accession>
<evidence type="ECO:0000256" key="7">
    <source>
        <dbReference type="SAM" id="Phobius"/>
    </source>
</evidence>
<reference evidence="8 9" key="1">
    <citation type="submission" date="2020-05" db="EMBL/GenBank/DDBJ databases">
        <title>Complete genome sequencing of Campylobacter and Arcobacter type strains.</title>
        <authorList>
            <person name="Miller W.G."/>
            <person name="Yee E."/>
        </authorList>
    </citation>
    <scope>NUCLEOTIDE SEQUENCE [LARGE SCALE GENOMIC DNA]</scope>
    <source>
        <strain evidence="8 9">CCUG 73571</strain>
    </source>
</reference>
<keyword evidence="4 7" id="KW-1133">Transmembrane helix</keyword>
<comment type="subcellular location">
    <subcellularLocation>
        <location evidence="1">Membrane</location>
        <topology evidence="1">Single-pass membrane protein</topology>
    </subcellularLocation>
</comment>
<keyword evidence="6" id="KW-0175">Coiled coil</keyword>
<dbReference type="InterPro" id="IPR007156">
    <property type="entry name" value="MamQ_LemA"/>
</dbReference>
<dbReference type="PANTHER" id="PTHR34478:SF1">
    <property type="entry name" value="PROTEIN LEMA"/>
    <property type="match status" value="1"/>
</dbReference>
<protein>
    <submittedName>
        <fullName evidence="8">LemA family protein</fullName>
    </submittedName>
</protein>
<dbReference type="InterPro" id="IPR023353">
    <property type="entry name" value="LemA-like_dom_sf"/>
</dbReference>
<evidence type="ECO:0000256" key="3">
    <source>
        <dbReference type="ARBA" id="ARBA00022692"/>
    </source>
</evidence>
<comment type="similarity">
    <text evidence="2">Belongs to the LemA family.</text>
</comment>
<evidence type="ECO:0000256" key="2">
    <source>
        <dbReference type="ARBA" id="ARBA00008854"/>
    </source>
</evidence>
<dbReference type="Pfam" id="PF04011">
    <property type="entry name" value="LemA"/>
    <property type="match status" value="1"/>
</dbReference>
<keyword evidence="5 7" id="KW-0472">Membrane</keyword>
<dbReference type="AlphaFoldDB" id="A0A7L5HWE8"/>
<evidence type="ECO:0000256" key="6">
    <source>
        <dbReference type="SAM" id="Coils"/>
    </source>
</evidence>